<dbReference type="SUPFAM" id="SSF56281">
    <property type="entry name" value="Metallo-hydrolase/oxidoreductase"/>
    <property type="match status" value="1"/>
</dbReference>
<sequence length="368" mass="40825">MMTKYIPILIFCLSFQLFSQSQNELKATIIGSGSPKYNTERAGPSVLMSYKNTNILVDMGNGTQGNLDKLQVKSKDLDALLFTHHHLDHNEEFTPIFIKTLLAAGQFKVVGPRPTTDLVNSVLSNYEEDIAYRLSKKQRTFSDVANNFTVNELEGNQSFTIGDIEISCTPVNHTIATMAYRFDAGGKSIVISGDLSYSESLPALAKQAEYLIIDSGGAIEEGKANNRTGKSKNRGNKEHAHVNLDESSRMANEAQVKNLVLTHLNFNNVDEVATSKALKENYSGSIFYAEDLMTFPKAENNTNTPTQITKKAKNSQAPNFEKMLKRLDTNKDGKIAITESKGKLKENFDKRDANKDGFITENEFGRGK</sequence>
<dbReference type="PROSITE" id="PS50222">
    <property type="entry name" value="EF_HAND_2"/>
    <property type="match status" value="1"/>
</dbReference>
<dbReference type="Proteomes" id="UP000294824">
    <property type="component" value="Unassembled WGS sequence"/>
</dbReference>
<evidence type="ECO:0000256" key="1">
    <source>
        <dbReference type="ARBA" id="ARBA00022801"/>
    </source>
</evidence>
<comment type="caution">
    <text evidence="4">The sequence shown here is derived from an EMBL/GenBank/DDBJ whole genome shotgun (WGS) entry which is preliminary data.</text>
</comment>
<evidence type="ECO:0000259" key="3">
    <source>
        <dbReference type="PROSITE" id="PS50222"/>
    </source>
</evidence>
<evidence type="ECO:0000313" key="4">
    <source>
        <dbReference type="EMBL" id="TDY63853.1"/>
    </source>
</evidence>
<dbReference type="Pfam" id="PF13202">
    <property type="entry name" value="EF-hand_5"/>
    <property type="match status" value="2"/>
</dbReference>
<dbReference type="InterPro" id="IPR036866">
    <property type="entry name" value="RibonucZ/Hydroxyglut_hydro"/>
</dbReference>
<accession>A0A4R8MDD5</accession>
<reference evidence="4 5" key="1">
    <citation type="submission" date="2019-03" db="EMBL/GenBank/DDBJ databases">
        <title>Genomic Encyclopedia of Type Strains, Phase III (KMG-III): the genomes of soil and plant-associated and newly described type strains.</title>
        <authorList>
            <person name="Whitman W."/>
        </authorList>
    </citation>
    <scope>NUCLEOTIDE SEQUENCE [LARGE SCALE GENOMIC DNA]</scope>
    <source>
        <strain evidence="4 5">CECT 8301</strain>
    </source>
</reference>
<dbReference type="SUPFAM" id="SSF47473">
    <property type="entry name" value="EF-hand"/>
    <property type="match status" value="1"/>
</dbReference>
<dbReference type="EMBL" id="SORL01000007">
    <property type="protein sequence ID" value="TDY63853.1"/>
    <property type="molecule type" value="Genomic_DNA"/>
</dbReference>
<dbReference type="AlphaFoldDB" id="A0A4R8MDD5"/>
<evidence type="ECO:0000256" key="2">
    <source>
        <dbReference type="SAM" id="MobiDB-lite"/>
    </source>
</evidence>
<dbReference type="CDD" id="cd07719">
    <property type="entry name" value="arylsulfatase_AtsA-like_MBL-fold"/>
    <property type="match status" value="1"/>
</dbReference>
<proteinExistence type="predicted"/>
<evidence type="ECO:0000313" key="5">
    <source>
        <dbReference type="Proteomes" id="UP000294824"/>
    </source>
</evidence>
<dbReference type="Gene3D" id="3.60.15.10">
    <property type="entry name" value="Ribonuclease Z/Hydroxyacylglutathione hydrolase-like"/>
    <property type="match status" value="1"/>
</dbReference>
<dbReference type="InterPro" id="IPR018247">
    <property type="entry name" value="EF_Hand_1_Ca_BS"/>
</dbReference>
<dbReference type="SMART" id="SM00849">
    <property type="entry name" value="Lactamase_B"/>
    <property type="match status" value="1"/>
</dbReference>
<gene>
    <name evidence="4" type="ORF">DFQ06_0747</name>
</gene>
<dbReference type="InterPro" id="IPR002048">
    <property type="entry name" value="EF_hand_dom"/>
</dbReference>
<dbReference type="PROSITE" id="PS00018">
    <property type="entry name" value="EF_HAND_1"/>
    <property type="match status" value="1"/>
</dbReference>
<dbReference type="InterPro" id="IPR011992">
    <property type="entry name" value="EF-hand-dom_pair"/>
</dbReference>
<dbReference type="PANTHER" id="PTHR46018">
    <property type="entry name" value="ZINC PHOSPHODIESTERASE ELAC PROTEIN 1"/>
    <property type="match status" value="1"/>
</dbReference>
<keyword evidence="5" id="KW-1185">Reference proteome</keyword>
<keyword evidence="1" id="KW-0378">Hydrolase</keyword>
<dbReference type="InterPro" id="IPR044094">
    <property type="entry name" value="AtsA-like_MBL-fold"/>
</dbReference>
<dbReference type="GO" id="GO:0005509">
    <property type="term" value="F:calcium ion binding"/>
    <property type="evidence" value="ECO:0007669"/>
    <property type="project" value="InterPro"/>
</dbReference>
<dbReference type="Pfam" id="PF12706">
    <property type="entry name" value="Lactamase_B_2"/>
    <property type="match status" value="1"/>
</dbReference>
<dbReference type="PANTHER" id="PTHR46018:SF2">
    <property type="entry name" value="ZINC PHOSPHODIESTERASE ELAC PROTEIN 1"/>
    <property type="match status" value="1"/>
</dbReference>
<protein>
    <submittedName>
        <fullName evidence="4">Ribonuclease BN (tRNA processing enzyme)</fullName>
    </submittedName>
</protein>
<dbReference type="GO" id="GO:0042781">
    <property type="term" value="F:3'-tRNA processing endoribonuclease activity"/>
    <property type="evidence" value="ECO:0007669"/>
    <property type="project" value="TreeGrafter"/>
</dbReference>
<dbReference type="InterPro" id="IPR001279">
    <property type="entry name" value="Metallo-B-lactamas"/>
</dbReference>
<feature type="region of interest" description="Disordered" evidence="2">
    <location>
        <begin position="221"/>
        <end position="243"/>
    </location>
</feature>
<feature type="domain" description="EF-hand" evidence="3">
    <location>
        <begin position="339"/>
        <end position="368"/>
    </location>
</feature>
<dbReference type="Gene3D" id="1.10.238.10">
    <property type="entry name" value="EF-hand"/>
    <property type="match status" value="1"/>
</dbReference>
<dbReference type="RefSeq" id="WP_133966050.1">
    <property type="nucleotide sequence ID" value="NZ_SORL01000007.1"/>
</dbReference>
<organism evidence="4 5">
    <name type="scientific">Algibacter lectus</name>
    <dbReference type="NCBI Taxonomy" id="221126"/>
    <lineage>
        <taxon>Bacteria</taxon>
        <taxon>Pseudomonadati</taxon>
        <taxon>Bacteroidota</taxon>
        <taxon>Flavobacteriia</taxon>
        <taxon>Flavobacteriales</taxon>
        <taxon>Flavobacteriaceae</taxon>
        <taxon>Algibacter</taxon>
    </lineage>
</organism>
<name>A0A4R8MDD5_9FLAO</name>